<proteinExistence type="predicted"/>
<evidence type="ECO:0000256" key="2">
    <source>
        <dbReference type="ARBA" id="ARBA00022692"/>
    </source>
</evidence>
<dbReference type="InterPro" id="IPR011527">
    <property type="entry name" value="ABC1_TM_dom"/>
</dbReference>
<feature type="transmembrane region" description="Helical" evidence="7">
    <location>
        <begin position="88"/>
        <end position="107"/>
    </location>
</feature>
<feature type="transmembrane region" description="Helical" evidence="7">
    <location>
        <begin position="179"/>
        <end position="208"/>
    </location>
</feature>
<dbReference type="PROSITE" id="PS00211">
    <property type="entry name" value="ABC_TRANSPORTER_1"/>
    <property type="match status" value="1"/>
</dbReference>
<dbReference type="GO" id="GO:0005524">
    <property type="term" value="F:ATP binding"/>
    <property type="evidence" value="ECO:0007669"/>
    <property type="project" value="UniProtKB-KW"/>
</dbReference>
<dbReference type="InterPro" id="IPR003593">
    <property type="entry name" value="AAA+_ATPase"/>
</dbReference>
<evidence type="ECO:0000256" key="5">
    <source>
        <dbReference type="ARBA" id="ARBA00022989"/>
    </source>
</evidence>
<dbReference type="InterPro" id="IPR039421">
    <property type="entry name" value="Type_1_exporter"/>
</dbReference>
<dbReference type="InterPro" id="IPR017871">
    <property type="entry name" value="ABC_transporter-like_CS"/>
</dbReference>
<protein>
    <submittedName>
        <fullName evidence="10">ABC transporter ATP-binding protein</fullName>
    </submittedName>
</protein>
<dbReference type="PANTHER" id="PTHR43394">
    <property type="entry name" value="ATP-DEPENDENT PERMEASE MDL1, MITOCHONDRIAL"/>
    <property type="match status" value="1"/>
</dbReference>
<dbReference type="SUPFAM" id="SSF90123">
    <property type="entry name" value="ABC transporter transmembrane region"/>
    <property type="match status" value="1"/>
</dbReference>
<dbReference type="PROSITE" id="PS50893">
    <property type="entry name" value="ABC_TRANSPORTER_2"/>
    <property type="match status" value="1"/>
</dbReference>
<accession>A0ABW2YYF9</accession>
<dbReference type="CDD" id="cd18552">
    <property type="entry name" value="ABC_6TM_MsbA_like"/>
    <property type="match status" value="1"/>
</dbReference>
<evidence type="ECO:0000313" key="11">
    <source>
        <dbReference type="Proteomes" id="UP001596958"/>
    </source>
</evidence>
<dbReference type="InterPro" id="IPR027417">
    <property type="entry name" value="P-loop_NTPase"/>
</dbReference>
<evidence type="ECO:0000313" key="10">
    <source>
        <dbReference type="EMBL" id="MFD0751526.1"/>
    </source>
</evidence>
<evidence type="ECO:0000256" key="7">
    <source>
        <dbReference type="SAM" id="Phobius"/>
    </source>
</evidence>
<sequence length="611" mass="67780">MKTYFRLLSFAKPIEKFAVPYVLVTLLAIVFNTLNLALLAPLLQTLFSETKTGIAEVAVAVKPSSWTDIMGMFKYYVQYLIVHYDGKFALKVVCSIIVISVVLSNIFRYTSQRIMENLRLHTVLNLRKAVFNNVMDLHLGFFNNERKGDIISKVASDVTVVQYTVTGTLQVIFKEPVQLIFYVVTLFLISSQLTFFSLLVVPVSGFIISRIVKRLKAQAVESQQRFGTMISYLDEALSGVRIIKAFNASAFIKQRFNDENKRYSSLLRSMAKRQQSASPVSETLGVIMVSGIVLYGGGMILDGTSKLSGGDFIAYIAIFSQVMRPAKAISDAFSNIHSGIAAGERVLELIDEKPLISDAEDAVTLTSFEEGIQFEDVSFAYGDRTVLSNVNFVVPKGKTVALVGPSGGGKSTLMDMIPRFMDPQQGNIFIDGKNLKQVTANSLRNLMGVVNQESILFNDTIYNNIAFGKQDVIPQQVEEAARIANAHNFIIETEQGYQTNIGDRGAKLSGGQRQRICIARAVLNNPPIMLLDEATSALDTESEKLVQDALNNLMKNRTSLIIAHRLSTIQNADVIVVLESGKIIEQGNHQELMQHNGLYRKLIDMQTFTED</sequence>
<dbReference type="PANTHER" id="PTHR43394:SF1">
    <property type="entry name" value="ATP-BINDING CASSETTE SUB-FAMILY B MEMBER 10, MITOCHONDRIAL"/>
    <property type="match status" value="1"/>
</dbReference>
<keyword evidence="4 10" id="KW-0067">ATP-binding</keyword>
<dbReference type="RefSeq" id="WP_377101798.1">
    <property type="nucleotide sequence ID" value="NZ_JBHTHU010000020.1"/>
</dbReference>
<keyword evidence="6 7" id="KW-0472">Membrane</keyword>
<evidence type="ECO:0000259" key="8">
    <source>
        <dbReference type="PROSITE" id="PS50893"/>
    </source>
</evidence>
<evidence type="ECO:0000259" key="9">
    <source>
        <dbReference type="PROSITE" id="PS50929"/>
    </source>
</evidence>
<dbReference type="SUPFAM" id="SSF52540">
    <property type="entry name" value="P-loop containing nucleoside triphosphate hydrolases"/>
    <property type="match status" value="1"/>
</dbReference>
<feature type="domain" description="ABC transporter" evidence="8">
    <location>
        <begin position="372"/>
        <end position="605"/>
    </location>
</feature>
<evidence type="ECO:0000256" key="4">
    <source>
        <dbReference type="ARBA" id="ARBA00022840"/>
    </source>
</evidence>
<dbReference type="PROSITE" id="PS50929">
    <property type="entry name" value="ABC_TM1F"/>
    <property type="match status" value="1"/>
</dbReference>
<dbReference type="Pfam" id="PF00664">
    <property type="entry name" value="ABC_membrane"/>
    <property type="match status" value="1"/>
</dbReference>
<evidence type="ECO:0000256" key="3">
    <source>
        <dbReference type="ARBA" id="ARBA00022741"/>
    </source>
</evidence>
<evidence type="ECO:0000256" key="6">
    <source>
        <dbReference type="ARBA" id="ARBA00023136"/>
    </source>
</evidence>
<dbReference type="InterPro" id="IPR036640">
    <property type="entry name" value="ABC1_TM_sf"/>
</dbReference>
<dbReference type="Gene3D" id="1.20.1560.10">
    <property type="entry name" value="ABC transporter type 1, transmembrane domain"/>
    <property type="match status" value="1"/>
</dbReference>
<gene>
    <name evidence="10" type="ORF">ACFQZS_15345</name>
</gene>
<keyword evidence="11" id="KW-1185">Reference proteome</keyword>
<dbReference type="Proteomes" id="UP001596958">
    <property type="component" value="Unassembled WGS sequence"/>
</dbReference>
<dbReference type="InterPro" id="IPR003439">
    <property type="entry name" value="ABC_transporter-like_ATP-bd"/>
</dbReference>
<evidence type="ECO:0000256" key="1">
    <source>
        <dbReference type="ARBA" id="ARBA00004651"/>
    </source>
</evidence>
<keyword evidence="2 7" id="KW-0812">Transmembrane</keyword>
<keyword evidence="3" id="KW-0547">Nucleotide-binding</keyword>
<dbReference type="SMART" id="SM00382">
    <property type="entry name" value="AAA"/>
    <property type="match status" value="1"/>
</dbReference>
<dbReference type="Gene3D" id="3.40.50.300">
    <property type="entry name" value="P-loop containing nucleotide triphosphate hydrolases"/>
    <property type="match status" value="1"/>
</dbReference>
<feature type="domain" description="ABC transmembrane type-1" evidence="9">
    <location>
        <begin position="73"/>
        <end position="338"/>
    </location>
</feature>
<dbReference type="EMBL" id="JBHTHU010000020">
    <property type="protein sequence ID" value="MFD0751526.1"/>
    <property type="molecule type" value="Genomic_DNA"/>
</dbReference>
<feature type="transmembrane region" description="Helical" evidence="7">
    <location>
        <begin position="21"/>
        <end position="43"/>
    </location>
</feature>
<organism evidence="10 11">
    <name type="scientific">Mucilaginibacter calamicampi</name>
    <dbReference type="NCBI Taxonomy" id="1302352"/>
    <lineage>
        <taxon>Bacteria</taxon>
        <taxon>Pseudomonadati</taxon>
        <taxon>Bacteroidota</taxon>
        <taxon>Sphingobacteriia</taxon>
        <taxon>Sphingobacteriales</taxon>
        <taxon>Sphingobacteriaceae</taxon>
        <taxon>Mucilaginibacter</taxon>
    </lineage>
</organism>
<dbReference type="Pfam" id="PF00005">
    <property type="entry name" value="ABC_tran"/>
    <property type="match status" value="1"/>
</dbReference>
<comment type="subcellular location">
    <subcellularLocation>
        <location evidence="1">Cell membrane</location>
        <topology evidence="1">Multi-pass membrane protein</topology>
    </subcellularLocation>
</comment>
<reference evidence="11" key="1">
    <citation type="journal article" date="2019" name="Int. J. Syst. Evol. Microbiol.">
        <title>The Global Catalogue of Microorganisms (GCM) 10K type strain sequencing project: providing services to taxonomists for standard genome sequencing and annotation.</title>
        <authorList>
            <consortium name="The Broad Institute Genomics Platform"/>
            <consortium name="The Broad Institute Genome Sequencing Center for Infectious Disease"/>
            <person name="Wu L."/>
            <person name="Ma J."/>
        </authorList>
    </citation>
    <scope>NUCLEOTIDE SEQUENCE [LARGE SCALE GENOMIC DNA]</scope>
    <source>
        <strain evidence="11">CCUG 63418</strain>
    </source>
</reference>
<keyword evidence="5 7" id="KW-1133">Transmembrane helix</keyword>
<comment type="caution">
    <text evidence="10">The sequence shown here is derived from an EMBL/GenBank/DDBJ whole genome shotgun (WGS) entry which is preliminary data.</text>
</comment>
<name>A0ABW2YYF9_9SPHI</name>